<organism evidence="3">
    <name type="scientific">bioreactor metagenome</name>
    <dbReference type="NCBI Taxonomy" id="1076179"/>
    <lineage>
        <taxon>unclassified sequences</taxon>
        <taxon>metagenomes</taxon>
        <taxon>ecological metagenomes</taxon>
    </lineage>
</organism>
<sequence length="158" mass="17568">MTYSVKNSVLTALICKNQHLRNTGTKRRLPVESRTYAVGIDSKERETMDIGASIKRLRKSHGETQQQLGEAVGVVQQSVAAWESNRCMPDIASLVAIATHYGTSTDSILGLTEEPSYLLDTEGMQSYRNDVALADRLPMEIREGVLALIRLERAKYGR</sequence>
<dbReference type="SMART" id="SM00530">
    <property type="entry name" value="HTH_XRE"/>
    <property type="match status" value="1"/>
</dbReference>
<dbReference type="GO" id="GO:0003677">
    <property type="term" value="F:DNA binding"/>
    <property type="evidence" value="ECO:0007669"/>
    <property type="project" value="UniProtKB-KW"/>
</dbReference>
<dbReference type="PROSITE" id="PS50943">
    <property type="entry name" value="HTH_CROC1"/>
    <property type="match status" value="1"/>
</dbReference>
<reference evidence="3" key="1">
    <citation type="submission" date="2019-08" db="EMBL/GenBank/DDBJ databases">
        <authorList>
            <person name="Kucharzyk K."/>
            <person name="Murdoch R.W."/>
            <person name="Higgins S."/>
            <person name="Loffler F."/>
        </authorList>
    </citation>
    <scope>NUCLEOTIDE SEQUENCE</scope>
</reference>
<dbReference type="PANTHER" id="PTHR46558:SF11">
    <property type="entry name" value="HTH-TYPE TRANSCRIPTIONAL REGULATOR XRE"/>
    <property type="match status" value="1"/>
</dbReference>
<dbReference type="EMBL" id="VSSQ01006443">
    <property type="protein sequence ID" value="MPM32706.1"/>
    <property type="molecule type" value="Genomic_DNA"/>
</dbReference>
<comment type="caution">
    <text evidence="3">The sequence shown here is derived from an EMBL/GenBank/DDBJ whole genome shotgun (WGS) entry which is preliminary data.</text>
</comment>
<evidence type="ECO:0000256" key="1">
    <source>
        <dbReference type="ARBA" id="ARBA00023125"/>
    </source>
</evidence>
<proteinExistence type="predicted"/>
<accession>A0A644YVY5</accession>
<gene>
    <name evidence="3" type="ORF">SDC9_79271</name>
</gene>
<dbReference type="CDD" id="cd00093">
    <property type="entry name" value="HTH_XRE"/>
    <property type="match status" value="1"/>
</dbReference>
<dbReference type="AlphaFoldDB" id="A0A644YVY5"/>
<dbReference type="Pfam" id="PF01381">
    <property type="entry name" value="HTH_3"/>
    <property type="match status" value="1"/>
</dbReference>
<evidence type="ECO:0000313" key="3">
    <source>
        <dbReference type="EMBL" id="MPM32706.1"/>
    </source>
</evidence>
<dbReference type="SUPFAM" id="SSF47413">
    <property type="entry name" value="lambda repressor-like DNA-binding domains"/>
    <property type="match status" value="1"/>
</dbReference>
<protein>
    <recommendedName>
        <fullName evidence="2">HTH cro/C1-type domain-containing protein</fullName>
    </recommendedName>
</protein>
<dbReference type="Gene3D" id="1.10.260.40">
    <property type="entry name" value="lambda repressor-like DNA-binding domains"/>
    <property type="match status" value="1"/>
</dbReference>
<name>A0A644YVY5_9ZZZZ</name>
<dbReference type="InterPro" id="IPR001387">
    <property type="entry name" value="Cro/C1-type_HTH"/>
</dbReference>
<evidence type="ECO:0000259" key="2">
    <source>
        <dbReference type="PROSITE" id="PS50943"/>
    </source>
</evidence>
<keyword evidence="1" id="KW-0238">DNA-binding</keyword>
<dbReference type="InterPro" id="IPR010982">
    <property type="entry name" value="Lambda_DNA-bd_dom_sf"/>
</dbReference>
<feature type="domain" description="HTH cro/C1-type" evidence="2">
    <location>
        <begin position="54"/>
        <end position="108"/>
    </location>
</feature>
<dbReference type="PANTHER" id="PTHR46558">
    <property type="entry name" value="TRACRIPTIONAL REGULATORY PROTEIN-RELATED-RELATED"/>
    <property type="match status" value="1"/>
</dbReference>